<dbReference type="InterPro" id="IPR007193">
    <property type="entry name" value="Upf2/Nmd2_C"/>
</dbReference>
<comment type="caution">
    <text evidence="3">The sequence shown here is derived from an EMBL/GenBank/DDBJ whole genome shotgun (WGS) entry which is preliminary data.</text>
</comment>
<dbReference type="Proteomes" id="UP001432322">
    <property type="component" value="Unassembled WGS sequence"/>
</dbReference>
<evidence type="ECO:0000256" key="1">
    <source>
        <dbReference type="SAM" id="MobiDB-lite"/>
    </source>
</evidence>
<name>A0AAV5WZA2_9BILA</name>
<evidence type="ECO:0000313" key="3">
    <source>
        <dbReference type="EMBL" id="GMT37129.1"/>
    </source>
</evidence>
<reference evidence="3" key="1">
    <citation type="submission" date="2023-10" db="EMBL/GenBank/DDBJ databases">
        <title>Genome assembly of Pristionchus species.</title>
        <authorList>
            <person name="Yoshida K."/>
            <person name="Sommer R.J."/>
        </authorList>
    </citation>
    <scope>NUCLEOTIDE SEQUENCE</scope>
    <source>
        <strain evidence="3">RS5133</strain>
    </source>
</reference>
<accession>A0AAV5WZA2</accession>
<feature type="non-terminal residue" evidence="3">
    <location>
        <position position="1"/>
    </location>
</feature>
<evidence type="ECO:0000259" key="2">
    <source>
        <dbReference type="Pfam" id="PF04050"/>
    </source>
</evidence>
<protein>
    <recommendedName>
        <fullName evidence="2">Up-frameshift suppressor 2 C-terminal domain-containing protein</fullName>
    </recommendedName>
</protein>
<gene>
    <name evidence="3" type="ORF">PFISCL1PPCAC_28426</name>
</gene>
<sequence length="138" mass="15547">ERRVTKGRISDEEDDEFSSQFDKMMNDAIKSSQLATVPTGTSSVTSATAALNLSTAKIDKTDGISRPLILLRGKNNRTTLKGVDVKEERLERVWKENMMKKEMERAHLKKLTLAHSARQIREEEEAVDGSTPSTTRRL</sequence>
<dbReference type="Pfam" id="PF04050">
    <property type="entry name" value="Upf2"/>
    <property type="match status" value="1"/>
</dbReference>
<proteinExistence type="predicted"/>
<feature type="domain" description="Up-frameshift suppressor 2 C-terminal" evidence="2">
    <location>
        <begin position="8"/>
        <end position="113"/>
    </location>
</feature>
<feature type="region of interest" description="Disordered" evidence="1">
    <location>
        <begin position="116"/>
        <end position="138"/>
    </location>
</feature>
<dbReference type="AlphaFoldDB" id="A0AAV5WZA2"/>
<keyword evidence="4" id="KW-1185">Reference proteome</keyword>
<dbReference type="EMBL" id="BTSY01000049">
    <property type="protein sequence ID" value="GMT37129.1"/>
    <property type="molecule type" value="Genomic_DNA"/>
</dbReference>
<evidence type="ECO:0000313" key="4">
    <source>
        <dbReference type="Proteomes" id="UP001432322"/>
    </source>
</evidence>
<organism evidence="3 4">
    <name type="scientific">Pristionchus fissidentatus</name>
    <dbReference type="NCBI Taxonomy" id="1538716"/>
    <lineage>
        <taxon>Eukaryota</taxon>
        <taxon>Metazoa</taxon>
        <taxon>Ecdysozoa</taxon>
        <taxon>Nematoda</taxon>
        <taxon>Chromadorea</taxon>
        <taxon>Rhabditida</taxon>
        <taxon>Rhabditina</taxon>
        <taxon>Diplogasteromorpha</taxon>
        <taxon>Diplogasteroidea</taxon>
        <taxon>Neodiplogasteridae</taxon>
        <taxon>Pristionchus</taxon>
    </lineage>
</organism>